<dbReference type="Proteomes" id="UP001050808">
    <property type="component" value="Unassembled WGS sequence"/>
</dbReference>
<reference evidence="2" key="1">
    <citation type="submission" date="2024-05" db="EMBL/GenBank/DDBJ databases">
        <title>Whole genome shotgun sequence of Streptomyces violascens NBRC 12920.</title>
        <authorList>
            <person name="Komaki H."/>
            <person name="Tamura T."/>
        </authorList>
    </citation>
    <scope>NUCLEOTIDE SEQUENCE</scope>
    <source>
        <strain evidence="2">NBRC 12920</strain>
    </source>
</reference>
<keyword evidence="3" id="KW-1185">Reference proteome</keyword>
<dbReference type="EMBL" id="BNDY01000020">
    <property type="protein sequence ID" value="GHI43287.1"/>
    <property type="molecule type" value="Genomic_DNA"/>
</dbReference>
<protein>
    <submittedName>
        <fullName evidence="2">Uncharacterized protein</fullName>
    </submittedName>
</protein>
<organism evidence="2 3">
    <name type="scientific">Streptomyces violascens</name>
    <dbReference type="NCBI Taxonomy" id="67381"/>
    <lineage>
        <taxon>Bacteria</taxon>
        <taxon>Bacillati</taxon>
        <taxon>Actinomycetota</taxon>
        <taxon>Actinomycetes</taxon>
        <taxon>Kitasatosporales</taxon>
        <taxon>Streptomycetaceae</taxon>
        <taxon>Streptomyces</taxon>
    </lineage>
</organism>
<evidence type="ECO:0000256" key="1">
    <source>
        <dbReference type="SAM" id="MobiDB-lite"/>
    </source>
</evidence>
<sequence length="127" mass="13210">MLLGLSVRSHEGLHVLPYGSASALRLRGGEPFRRRTAQGERPAAGSFGGGDRQPPGGAGGGGESATWGRTLNLGDTAERRNDSKCLFPALVRPASTEAGAMARGVRACCDRSAGWAPPAAWRLLRGN</sequence>
<comment type="caution">
    <text evidence="2">The sequence shown here is derived from an EMBL/GenBank/DDBJ whole genome shotgun (WGS) entry which is preliminary data.</text>
</comment>
<feature type="region of interest" description="Disordered" evidence="1">
    <location>
        <begin position="27"/>
        <end position="74"/>
    </location>
</feature>
<proteinExistence type="predicted"/>
<evidence type="ECO:0000313" key="3">
    <source>
        <dbReference type="Proteomes" id="UP001050808"/>
    </source>
</evidence>
<name>A0ABQ3R193_9ACTN</name>
<feature type="compositionally biased region" description="Gly residues" evidence="1">
    <location>
        <begin position="46"/>
        <end position="63"/>
    </location>
</feature>
<gene>
    <name evidence="2" type="ORF">Sviol_76950</name>
</gene>
<accession>A0ABQ3R193</accession>
<evidence type="ECO:0000313" key="2">
    <source>
        <dbReference type="EMBL" id="GHI43287.1"/>
    </source>
</evidence>